<dbReference type="InterPro" id="IPR011051">
    <property type="entry name" value="RmlC_Cupin_sf"/>
</dbReference>
<dbReference type="AlphaFoldDB" id="A0A2S0IA36"/>
<dbReference type="InterPro" id="IPR014710">
    <property type="entry name" value="RmlC-like_jellyroll"/>
</dbReference>
<dbReference type="PANTHER" id="PTHR13903:SF8">
    <property type="entry name" value="PIRIN"/>
    <property type="match status" value="1"/>
</dbReference>
<accession>A0A2S0IA36</accession>
<name>A0A2S0IA36_9BURK</name>
<proteinExistence type="inferred from homology"/>
<dbReference type="InterPro" id="IPR003829">
    <property type="entry name" value="Pirin_N_dom"/>
</dbReference>
<dbReference type="EMBL" id="CP023270">
    <property type="protein sequence ID" value="AVJ28919.1"/>
    <property type="molecule type" value="Genomic_DNA"/>
</dbReference>
<gene>
    <name evidence="4" type="ORF">CLM73_18360</name>
</gene>
<reference evidence="4 5" key="1">
    <citation type="submission" date="2017-09" db="EMBL/GenBank/DDBJ databases">
        <title>Genomic, metabolic, and phenotypic characteristics of bacterial isolates from the natural microbiome of the model nematode Caenorhabditis elegans.</title>
        <authorList>
            <person name="Zimmermann J."/>
            <person name="Obeng N."/>
            <person name="Yang W."/>
            <person name="Obeng O."/>
            <person name="Kissoyan K."/>
            <person name="Pees B."/>
            <person name="Dirksen P."/>
            <person name="Hoppner M."/>
            <person name="Franke A."/>
            <person name="Rosenstiel P."/>
            <person name="Leippe M."/>
            <person name="Dierking K."/>
            <person name="Kaleta C."/>
            <person name="Schulenburg H."/>
        </authorList>
    </citation>
    <scope>NUCLEOTIDE SEQUENCE [LARGE SCALE GENOMIC DNA]</scope>
    <source>
        <strain evidence="4 5">MYb73</strain>
    </source>
</reference>
<evidence type="ECO:0000256" key="1">
    <source>
        <dbReference type="ARBA" id="ARBA00008416"/>
    </source>
</evidence>
<dbReference type="Gene3D" id="2.60.120.10">
    <property type="entry name" value="Jelly Rolls"/>
    <property type="match status" value="1"/>
</dbReference>
<organism evidence="4 5">
    <name type="scientific">Achromobacter spanius</name>
    <dbReference type="NCBI Taxonomy" id="217203"/>
    <lineage>
        <taxon>Bacteria</taxon>
        <taxon>Pseudomonadati</taxon>
        <taxon>Pseudomonadota</taxon>
        <taxon>Betaproteobacteria</taxon>
        <taxon>Burkholderiales</taxon>
        <taxon>Alcaligenaceae</taxon>
        <taxon>Achromobacter</taxon>
    </lineage>
</organism>
<dbReference type="Pfam" id="PF02678">
    <property type="entry name" value="Pirin"/>
    <property type="match status" value="1"/>
</dbReference>
<dbReference type="PANTHER" id="PTHR13903">
    <property type="entry name" value="PIRIN-RELATED"/>
    <property type="match status" value="1"/>
</dbReference>
<comment type="similarity">
    <text evidence="1 2">Belongs to the pirin family.</text>
</comment>
<dbReference type="OrthoDB" id="321327at2"/>
<keyword evidence="5" id="KW-1185">Reference proteome</keyword>
<evidence type="ECO:0000313" key="5">
    <source>
        <dbReference type="Proteomes" id="UP000239477"/>
    </source>
</evidence>
<feature type="domain" description="Pirin N-terminal" evidence="3">
    <location>
        <begin position="45"/>
        <end position="117"/>
    </location>
</feature>
<evidence type="ECO:0000256" key="2">
    <source>
        <dbReference type="RuleBase" id="RU003457"/>
    </source>
</evidence>
<dbReference type="SUPFAM" id="SSF51182">
    <property type="entry name" value="RmlC-like cupins"/>
    <property type="match status" value="1"/>
</dbReference>
<protein>
    <submittedName>
        <fullName evidence="4">Nuclease PIN</fullName>
    </submittedName>
</protein>
<dbReference type="RefSeq" id="WP_105239661.1">
    <property type="nucleotide sequence ID" value="NZ_CP023270.1"/>
</dbReference>
<evidence type="ECO:0000313" key="4">
    <source>
        <dbReference type="EMBL" id="AVJ28919.1"/>
    </source>
</evidence>
<evidence type="ECO:0000259" key="3">
    <source>
        <dbReference type="Pfam" id="PF02678"/>
    </source>
</evidence>
<dbReference type="Proteomes" id="UP000239477">
    <property type="component" value="Chromosome"/>
</dbReference>
<dbReference type="PIRSF" id="PIRSF006232">
    <property type="entry name" value="Pirin"/>
    <property type="match status" value="1"/>
</dbReference>
<sequence length="305" mass="31791">MTLQLSAVIAGSSRYLGDACTIRQFRHTDFSGCMSPVVLVDHFVMTGPIFEPHTHAGVSAATLLLEDSTGVMQSLDGIENNREIRAGDLQWTQAGSGIVHAQRRAGEATLHGLQIFIDHPAHLKSLPPSTSLLRAADMPVIQTPSGKVRVVAGSYGGLDSPLYTPEPLLILDGWLRPGATTLLPMPPGWNAWFYAVQGDLGVRARHRSKGAPPLPKVTGGDPDFAVLPAGSAAAASATPEGEEGVLLLMAGKVPVHFVLVAGQAVVAAPQEDVGVTPATDAALAEALTAYESVETPATSDALTTC</sequence>
<dbReference type="InterPro" id="IPR012093">
    <property type="entry name" value="Pirin"/>
</dbReference>